<sequence length="321" mass="34068">MQLNRDDLKRAYRTMMTIRAFEERVEKEFADGTIPGFAHVYLGQEASGTGICFDLTDEDQIGSTHRGHGHCIAKGCEVEGMFLEIMGKQGGICGGKGGSMHIADMDKGMLGANAIVGGSPPIAVGAALTQKLRRTGRVAVAFSGDGASNQGTTLEAMNMAVVLQVPMIFVFENNGYGEFTSAEYSVGAPSLTDRAAAFGMPAQSVDGGDFFAVQAAMREALEHARAGKGPYALETHCARFLGHFVGDPQKYRGPDELAAARANDPILRFRSKVADAALLETAELDEIDAEVRARIDAAAAAAREAPLPALATLEADVYVKY</sequence>
<dbReference type="PANTHER" id="PTHR11516">
    <property type="entry name" value="PYRUVATE DEHYDROGENASE E1 COMPONENT, ALPHA SUBUNIT BACTERIAL AND ORGANELLAR"/>
    <property type="match status" value="1"/>
</dbReference>
<keyword evidence="2" id="KW-0560">Oxidoreductase</keyword>
<dbReference type="EMBL" id="BNCJ01000004">
    <property type="protein sequence ID" value="GHF49484.1"/>
    <property type="molecule type" value="Genomic_DNA"/>
</dbReference>
<dbReference type="InterPro" id="IPR050642">
    <property type="entry name" value="PDH_E1_Alpha_Subunit"/>
</dbReference>
<dbReference type="PANTHER" id="PTHR11516:SF60">
    <property type="entry name" value="PYRUVATE DEHYDROGENASE E1 COMPONENT SUBUNIT ALPHA"/>
    <property type="match status" value="1"/>
</dbReference>
<reference evidence="7" key="1">
    <citation type="journal article" date="2014" name="Int. J. Syst. Evol. Microbiol.">
        <title>Complete genome sequence of Corynebacterium casei LMG S-19264T (=DSM 44701T), isolated from a smear-ripened cheese.</title>
        <authorList>
            <consortium name="US DOE Joint Genome Institute (JGI-PGF)"/>
            <person name="Walter F."/>
            <person name="Albersmeier A."/>
            <person name="Kalinowski J."/>
            <person name="Ruckert C."/>
        </authorList>
    </citation>
    <scope>NUCLEOTIDE SEQUENCE</scope>
    <source>
        <strain evidence="7">KCTC 42650</strain>
    </source>
</reference>
<evidence type="ECO:0000259" key="6">
    <source>
        <dbReference type="Pfam" id="PF00676"/>
    </source>
</evidence>
<evidence type="ECO:0000256" key="5">
    <source>
        <dbReference type="ARBA" id="ARBA00051231"/>
    </source>
</evidence>
<evidence type="ECO:0000256" key="1">
    <source>
        <dbReference type="ARBA" id="ARBA00001964"/>
    </source>
</evidence>
<dbReference type="AlphaFoldDB" id="A0A8J3M6V8"/>
<comment type="cofactor">
    <cofactor evidence="1">
        <name>thiamine diphosphate</name>
        <dbReference type="ChEBI" id="CHEBI:58937"/>
    </cofactor>
</comment>
<proteinExistence type="predicted"/>
<dbReference type="Pfam" id="PF00676">
    <property type="entry name" value="E1_dh"/>
    <property type="match status" value="1"/>
</dbReference>
<protein>
    <submittedName>
        <fullName evidence="7">ABC transporter substrate-binding protein</fullName>
    </submittedName>
</protein>
<dbReference type="RefSeq" id="WP_189680080.1">
    <property type="nucleotide sequence ID" value="NZ_BNCJ01000004.1"/>
</dbReference>
<dbReference type="GO" id="GO:0006086">
    <property type="term" value="P:pyruvate decarboxylation to acetyl-CoA"/>
    <property type="evidence" value="ECO:0007669"/>
    <property type="project" value="TreeGrafter"/>
</dbReference>
<gene>
    <name evidence="7" type="primary">acoA</name>
    <name evidence="7" type="ORF">GCM10017056_21500</name>
</gene>
<evidence type="ECO:0000256" key="4">
    <source>
        <dbReference type="ARBA" id="ARBA00025211"/>
    </source>
</evidence>
<keyword evidence="8" id="KW-1185">Reference proteome</keyword>
<dbReference type="SUPFAM" id="SSF52518">
    <property type="entry name" value="Thiamin diphosphate-binding fold (THDP-binding)"/>
    <property type="match status" value="1"/>
</dbReference>
<comment type="caution">
    <text evidence="7">The sequence shown here is derived from an EMBL/GenBank/DDBJ whole genome shotgun (WGS) entry which is preliminary data.</text>
</comment>
<organism evidence="7 8">
    <name type="scientific">Seohaeicola zhoushanensis</name>
    <dbReference type="NCBI Taxonomy" id="1569283"/>
    <lineage>
        <taxon>Bacteria</taxon>
        <taxon>Pseudomonadati</taxon>
        <taxon>Pseudomonadota</taxon>
        <taxon>Alphaproteobacteria</taxon>
        <taxon>Rhodobacterales</taxon>
        <taxon>Roseobacteraceae</taxon>
        <taxon>Seohaeicola</taxon>
    </lineage>
</organism>
<dbReference type="InterPro" id="IPR001017">
    <property type="entry name" value="DH_E1"/>
</dbReference>
<evidence type="ECO:0000256" key="3">
    <source>
        <dbReference type="ARBA" id="ARBA00023052"/>
    </source>
</evidence>
<dbReference type="GO" id="GO:0004739">
    <property type="term" value="F:pyruvate dehydrogenase (acetyl-transferring) activity"/>
    <property type="evidence" value="ECO:0007669"/>
    <property type="project" value="UniProtKB-EC"/>
</dbReference>
<reference evidence="7" key="2">
    <citation type="submission" date="2020-09" db="EMBL/GenBank/DDBJ databases">
        <authorList>
            <person name="Sun Q."/>
            <person name="Kim S."/>
        </authorList>
    </citation>
    <scope>NUCLEOTIDE SEQUENCE</scope>
    <source>
        <strain evidence="7">KCTC 42650</strain>
    </source>
</reference>
<evidence type="ECO:0000313" key="7">
    <source>
        <dbReference type="EMBL" id="GHF49484.1"/>
    </source>
</evidence>
<evidence type="ECO:0000313" key="8">
    <source>
        <dbReference type="Proteomes" id="UP000626220"/>
    </source>
</evidence>
<comment type="function">
    <text evidence="4">The pyruvate dehydrogenase complex catalyzes the overall conversion of pyruvate to acetyl-CoA and CO(2). It contains multiple copies of three enzymatic components: pyruvate dehydrogenase (E1), dihydrolipoamide acetyltransferase (E2) and lipoamide dehydrogenase (E3).</text>
</comment>
<dbReference type="Gene3D" id="3.40.50.970">
    <property type="match status" value="1"/>
</dbReference>
<evidence type="ECO:0000256" key="2">
    <source>
        <dbReference type="ARBA" id="ARBA00023002"/>
    </source>
</evidence>
<name>A0A8J3M6V8_9RHOB</name>
<comment type="catalytic activity">
    <reaction evidence="5">
        <text>N(6)-[(R)-lipoyl]-L-lysyl-[protein] + pyruvate + H(+) = N(6)-[(R)-S(8)-acetyldihydrolipoyl]-L-lysyl-[protein] + CO2</text>
        <dbReference type="Rhea" id="RHEA:19189"/>
        <dbReference type="Rhea" id="RHEA-COMP:10474"/>
        <dbReference type="Rhea" id="RHEA-COMP:10478"/>
        <dbReference type="ChEBI" id="CHEBI:15361"/>
        <dbReference type="ChEBI" id="CHEBI:15378"/>
        <dbReference type="ChEBI" id="CHEBI:16526"/>
        <dbReference type="ChEBI" id="CHEBI:83099"/>
        <dbReference type="ChEBI" id="CHEBI:83111"/>
        <dbReference type="EC" id="1.2.4.1"/>
    </reaction>
</comment>
<feature type="domain" description="Dehydrogenase E1 component" evidence="6">
    <location>
        <begin position="13"/>
        <end position="309"/>
    </location>
</feature>
<dbReference type="CDD" id="cd02000">
    <property type="entry name" value="TPP_E1_PDC_ADC_BCADC"/>
    <property type="match status" value="1"/>
</dbReference>
<accession>A0A8J3M6V8</accession>
<dbReference type="InterPro" id="IPR029061">
    <property type="entry name" value="THDP-binding"/>
</dbReference>
<keyword evidence="3" id="KW-0786">Thiamine pyrophosphate</keyword>
<dbReference type="Proteomes" id="UP000626220">
    <property type="component" value="Unassembled WGS sequence"/>
</dbReference>